<feature type="chain" id="PRO_5006857234" evidence="1">
    <location>
        <begin position="20"/>
        <end position="78"/>
    </location>
</feature>
<gene>
    <name evidence="2" type="ORF">ASPCAL03380</name>
</gene>
<dbReference type="OrthoDB" id="5428890at2759"/>
<feature type="signal peptide" evidence="1">
    <location>
        <begin position="1"/>
        <end position="19"/>
    </location>
</feature>
<dbReference type="EMBL" id="CDMC01000003">
    <property type="protein sequence ID" value="CEL02208.1"/>
    <property type="molecule type" value="Genomic_DNA"/>
</dbReference>
<keyword evidence="3" id="KW-1185">Reference proteome</keyword>
<evidence type="ECO:0000313" key="3">
    <source>
        <dbReference type="Proteomes" id="UP000054771"/>
    </source>
</evidence>
<accession>A0A0U5FRU8</accession>
<evidence type="ECO:0000256" key="1">
    <source>
        <dbReference type="SAM" id="SignalP"/>
    </source>
</evidence>
<name>A0A0U5FRU8_ASPCI</name>
<organism evidence="2 3">
    <name type="scientific">Aspergillus calidoustus</name>
    <dbReference type="NCBI Taxonomy" id="454130"/>
    <lineage>
        <taxon>Eukaryota</taxon>
        <taxon>Fungi</taxon>
        <taxon>Dikarya</taxon>
        <taxon>Ascomycota</taxon>
        <taxon>Pezizomycotina</taxon>
        <taxon>Eurotiomycetes</taxon>
        <taxon>Eurotiomycetidae</taxon>
        <taxon>Eurotiales</taxon>
        <taxon>Aspergillaceae</taxon>
        <taxon>Aspergillus</taxon>
        <taxon>Aspergillus subgen. Nidulantes</taxon>
    </lineage>
</organism>
<sequence length="78" mass="8661">MRTLSVFAWPSLCAASVTADNNEVFKSIRRAVKCAFARDQYNGDGESADEDVSEQKQGVAVLKEVLSTYRLLFGQSFH</sequence>
<evidence type="ECO:0000313" key="2">
    <source>
        <dbReference type="EMBL" id="CEL02208.1"/>
    </source>
</evidence>
<dbReference type="AlphaFoldDB" id="A0A0U5FRU8"/>
<keyword evidence="1" id="KW-0732">Signal</keyword>
<proteinExistence type="predicted"/>
<dbReference type="Proteomes" id="UP000054771">
    <property type="component" value="Unassembled WGS sequence"/>
</dbReference>
<protein>
    <submittedName>
        <fullName evidence="2">Uncharacterized protein</fullName>
    </submittedName>
</protein>
<reference evidence="3" key="1">
    <citation type="journal article" date="2016" name="Genome Announc.">
        <title>Draft genome sequences of fungus Aspergillus calidoustus.</title>
        <authorList>
            <person name="Horn F."/>
            <person name="Linde J."/>
            <person name="Mattern D.J."/>
            <person name="Walther G."/>
            <person name="Guthke R."/>
            <person name="Scherlach K."/>
            <person name="Martin K."/>
            <person name="Brakhage A.A."/>
            <person name="Petzke L."/>
            <person name="Valiante V."/>
        </authorList>
    </citation>
    <scope>NUCLEOTIDE SEQUENCE [LARGE SCALE GENOMIC DNA]</scope>
    <source>
        <strain evidence="3">SF006504</strain>
    </source>
</reference>